<evidence type="ECO:0000256" key="1">
    <source>
        <dbReference type="SAM" id="MobiDB-lite"/>
    </source>
</evidence>
<feature type="region of interest" description="Disordered" evidence="1">
    <location>
        <begin position="69"/>
        <end position="91"/>
    </location>
</feature>
<feature type="region of interest" description="Disordered" evidence="1">
    <location>
        <begin position="1"/>
        <end position="24"/>
    </location>
</feature>
<reference evidence="2 3" key="1">
    <citation type="submission" date="2024-02" db="EMBL/GenBank/DDBJ databases">
        <authorList>
            <person name="Daric V."/>
            <person name="Darras S."/>
        </authorList>
    </citation>
    <scope>NUCLEOTIDE SEQUENCE [LARGE SCALE GENOMIC DNA]</scope>
</reference>
<comment type="caution">
    <text evidence="2">The sequence shown here is derived from an EMBL/GenBank/DDBJ whole genome shotgun (WGS) entry which is preliminary data.</text>
</comment>
<dbReference type="Proteomes" id="UP001642483">
    <property type="component" value="Unassembled WGS sequence"/>
</dbReference>
<organism evidence="2 3">
    <name type="scientific">Clavelina lepadiformis</name>
    <name type="common">Light-bulb sea squirt</name>
    <name type="synonym">Ascidia lepadiformis</name>
    <dbReference type="NCBI Taxonomy" id="159417"/>
    <lineage>
        <taxon>Eukaryota</taxon>
        <taxon>Metazoa</taxon>
        <taxon>Chordata</taxon>
        <taxon>Tunicata</taxon>
        <taxon>Ascidiacea</taxon>
        <taxon>Aplousobranchia</taxon>
        <taxon>Clavelinidae</taxon>
        <taxon>Clavelina</taxon>
    </lineage>
</organism>
<accession>A0ABP0F6F3</accession>
<keyword evidence="3" id="KW-1185">Reference proteome</keyword>
<sequence>MDCVKSRKLSENDRMVTRSGEAASKLASKNNRCQSCCRPRVEKSTSITSSLDSFSLGSNTGRQISQEDVFKPPSKRKPSSTGKENFAQTQEKTATDSIVSFLSDELSGDAEPCQENSVVVAELIPPPVDAKQEEVLPDWYDCMVYDRSTSKQWSGTRRVRASMSSSTELKMWRLASDVTNKICYVFGLRDQPGKYFSAGDNDYLKVIDSSDDPTGIDVDNGQEINDSRCFYWKNSNQLVPAMYSNLALSVVEINGRSYVKTIEEGSETTYWDIDY</sequence>
<evidence type="ECO:0000313" key="2">
    <source>
        <dbReference type="EMBL" id="CAK8673668.1"/>
    </source>
</evidence>
<feature type="compositionally biased region" description="Basic and acidic residues" evidence="1">
    <location>
        <begin position="1"/>
        <end position="16"/>
    </location>
</feature>
<dbReference type="EMBL" id="CAWYQH010000002">
    <property type="protein sequence ID" value="CAK8673668.1"/>
    <property type="molecule type" value="Genomic_DNA"/>
</dbReference>
<proteinExistence type="predicted"/>
<feature type="compositionally biased region" description="Polar residues" evidence="1">
    <location>
        <begin position="79"/>
        <end position="91"/>
    </location>
</feature>
<gene>
    <name evidence="2" type="ORF">CVLEPA_LOCUS3433</name>
</gene>
<evidence type="ECO:0000313" key="3">
    <source>
        <dbReference type="Proteomes" id="UP001642483"/>
    </source>
</evidence>
<protein>
    <submittedName>
        <fullName evidence="2">Uncharacterized protein</fullName>
    </submittedName>
</protein>
<name>A0ABP0F6F3_CLALP</name>